<dbReference type="EMBL" id="JAPZBS010000002">
    <property type="protein sequence ID" value="KAJ5381675.1"/>
    <property type="molecule type" value="Genomic_DNA"/>
</dbReference>
<evidence type="ECO:0008006" key="3">
    <source>
        <dbReference type="Google" id="ProtNLM"/>
    </source>
</evidence>
<name>A0A9W9SPC0_9EURO</name>
<keyword evidence="2" id="KW-1185">Reference proteome</keyword>
<dbReference type="Proteomes" id="UP001147782">
    <property type="component" value="Unassembled WGS sequence"/>
</dbReference>
<comment type="caution">
    <text evidence="1">The sequence shown here is derived from an EMBL/GenBank/DDBJ whole genome shotgun (WGS) entry which is preliminary data.</text>
</comment>
<dbReference type="OrthoDB" id="648861at2759"/>
<reference evidence="1" key="2">
    <citation type="journal article" date="2023" name="IMA Fungus">
        <title>Comparative genomic study of the Penicillium genus elucidates a diverse pangenome and 15 lateral gene transfer events.</title>
        <authorList>
            <person name="Petersen C."/>
            <person name="Sorensen T."/>
            <person name="Nielsen M.R."/>
            <person name="Sondergaard T.E."/>
            <person name="Sorensen J.L."/>
            <person name="Fitzpatrick D.A."/>
            <person name="Frisvad J.C."/>
            <person name="Nielsen K.L."/>
        </authorList>
    </citation>
    <scope>NUCLEOTIDE SEQUENCE</scope>
    <source>
        <strain evidence="1">IBT 29864</strain>
    </source>
</reference>
<reference evidence="1" key="1">
    <citation type="submission" date="2022-11" db="EMBL/GenBank/DDBJ databases">
        <authorList>
            <person name="Petersen C."/>
        </authorList>
    </citation>
    <scope>NUCLEOTIDE SEQUENCE</scope>
    <source>
        <strain evidence="1">IBT 29864</strain>
    </source>
</reference>
<sequence>MENETINPYNTIDIHHDVHDMPEGTISRPRQDPSDVTLLFEVESNSDISWDNPCPDFSSLLYSPISFMPNIILDDSLILSGHEHQAFYHYQDRFISDRLLKTPQWSMFGCILQSIYHIPMAMHLLIAASSMDLNRRSPNPTISPGVTKAHFRKGSEMLIQLMNVHAEPHHFSTLSSWFFLYLCMGRREILDKNGVDQLSQAILKYIQRYNLDSLSANIKSEQSLLASSWHDSSHSAEPGLIGRLMLLLAAEDIEMGFEGCGGHLANHLFGSEDLHLRIFSQQRYILEQYWGESYPEYEAMHDIQVTPVIEFGNKVGMIFQRVNRLSNGASEEVMPRDLDIEGRISQTETVYLIADLA</sequence>
<evidence type="ECO:0000313" key="2">
    <source>
        <dbReference type="Proteomes" id="UP001147782"/>
    </source>
</evidence>
<dbReference type="GeneID" id="81436211"/>
<protein>
    <recommendedName>
        <fullName evidence="3">Transcription factor domain-containing protein</fullName>
    </recommendedName>
</protein>
<organism evidence="1 2">
    <name type="scientific">Penicillium cataractarum</name>
    <dbReference type="NCBI Taxonomy" id="2100454"/>
    <lineage>
        <taxon>Eukaryota</taxon>
        <taxon>Fungi</taxon>
        <taxon>Dikarya</taxon>
        <taxon>Ascomycota</taxon>
        <taxon>Pezizomycotina</taxon>
        <taxon>Eurotiomycetes</taxon>
        <taxon>Eurotiomycetidae</taxon>
        <taxon>Eurotiales</taxon>
        <taxon>Aspergillaceae</taxon>
        <taxon>Penicillium</taxon>
    </lineage>
</organism>
<dbReference type="RefSeq" id="XP_056559246.1">
    <property type="nucleotide sequence ID" value="XM_056697034.1"/>
</dbReference>
<dbReference type="AlphaFoldDB" id="A0A9W9SPC0"/>
<accession>A0A9W9SPC0</accession>
<evidence type="ECO:0000313" key="1">
    <source>
        <dbReference type="EMBL" id="KAJ5381675.1"/>
    </source>
</evidence>
<proteinExistence type="predicted"/>
<gene>
    <name evidence="1" type="ORF">N7496_004103</name>
</gene>